<evidence type="ECO:0000256" key="4">
    <source>
        <dbReference type="SAM" id="Coils"/>
    </source>
</evidence>
<protein>
    <submittedName>
        <fullName evidence="8">Methyl-accepting chemotaxis sensory transducer</fullName>
    </submittedName>
</protein>
<keyword evidence="5" id="KW-0472">Membrane</keyword>
<evidence type="ECO:0000256" key="1">
    <source>
        <dbReference type="ARBA" id="ARBA00022500"/>
    </source>
</evidence>
<feature type="domain" description="HAMP" evidence="7">
    <location>
        <begin position="209"/>
        <end position="261"/>
    </location>
</feature>
<keyword evidence="5" id="KW-0812">Transmembrane</keyword>
<keyword evidence="9" id="KW-1185">Reference proteome</keyword>
<comment type="similarity">
    <text evidence="2">Belongs to the methyl-accepting chemotaxis (MCP) protein family.</text>
</comment>
<organism evidence="8 9">
    <name type="scientific">Lachnoclostridium phytofermentans (strain ATCC 700394 / DSM 18823 / ISDg)</name>
    <name type="common">Clostridium phytofermentans</name>
    <dbReference type="NCBI Taxonomy" id="357809"/>
    <lineage>
        <taxon>Bacteria</taxon>
        <taxon>Bacillati</taxon>
        <taxon>Bacillota</taxon>
        <taxon>Clostridia</taxon>
        <taxon>Lachnospirales</taxon>
        <taxon>Lachnospiraceae</taxon>
    </lineage>
</organism>
<dbReference type="Pfam" id="PF00015">
    <property type="entry name" value="MCPsignal"/>
    <property type="match status" value="1"/>
</dbReference>
<feature type="coiled-coil region" evidence="4">
    <location>
        <begin position="235"/>
        <end position="269"/>
    </location>
</feature>
<dbReference type="InterPro" id="IPR004089">
    <property type="entry name" value="MCPsignal_dom"/>
</dbReference>
<evidence type="ECO:0000256" key="3">
    <source>
        <dbReference type="PROSITE-ProRule" id="PRU00284"/>
    </source>
</evidence>
<keyword evidence="1" id="KW-0145">Chemotaxis</keyword>
<dbReference type="InterPro" id="IPR051310">
    <property type="entry name" value="MCP_chemotaxis"/>
</dbReference>
<dbReference type="Pfam" id="PF12729">
    <property type="entry name" value="4HB_MCP_1"/>
    <property type="match status" value="1"/>
</dbReference>
<dbReference type="GO" id="GO:0005886">
    <property type="term" value="C:plasma membrane"/>
    <property type="evidence" value="ECO:0007669"/>
    <property type="project" value="TreeGrafter"/>
</dbReference>
<dbReference type="InterPro" id="IPR003660">
    <property type="entry name" value="HAMP_dom"/>
</dbReference>
<evidence type="ECO:0000313" key="8">
    <source>
        <dbReference type="EMBL" id="ABX41848.1"/>
    </source>
</evidence>
<dbReference type="CDD" id="cd06225">
    <property type="entry name" value="HAMP"/>
    <property type="match status" value="1"/>
</dbReference>
<evidence type="ECO:0000259" key="6">
    <source>
        <dbReference type="PROSITE" id="PS50111"/>
    </source>
</evidence>
<gene>
    <name evidence="8" type="ordered locus">Cphy_1474</name>
</gene>
<feature type="transmembrane region" description="Helical" evidence="5">
    <location>
        <begin position="188"/>
        <end position="212"/>
    </location>
</feature>
<evidence type="ECO:0000256" key="5">
    <source>
        <dbReference type="SAM" id="Phobius"/>
    </source>
</evidence>
<keyword evidence="5" id="KW-1133">Transmembrane helix</keyword>
<feature type="domain" description="Methyl-accepting transducer" evidence="6">
    <location>
        <begin position="273"/>
        <end position="524"/>
    </location>
</feature>
<dbReference type="EMBL" id="CP000885">
    <property type="protein sequence ID" value="ABX41848.1"/>
    <property type="molecule type" value="Genomic_DNA"/>
</dbReference>
<dbReference type="SMART" id="SM00283">
    <property type="entry name" value="MA"/>
    <property type="match status" value="1"/>
</dbReference>
<dbReference type="AlphaFoldDB" id="A9KPU9"/>
<dbReference type="GO" id="GO:0007165">
    <property type="term" value="P:signal transduction"/>
    <property type="evidence" value="ECO:0007669"/>
    <property type="project" value="UniProtKB-KW"/>
</dbReference>
<evidence type="ECO:0000259" key="7">
    <source>
        <dbReference type="PROSITE" id="PS50885"/>
    </source>
</evidence>
<dbReference type="OrthoDB" id="1887545at2"/>
<dbReference type="InterPro" id="IPR024478">
    <property type="entry name" value="HlyB_4HB_MCP"/>
</dbReference>
<keyword evidence="3" id="KW-0807">Transducer</keyword>
<dbReference type="RefSeq" id="WP_012199502.1">
    <property type="nucleotide sequence ID" value="NC_010001.1"/>
</dbReference>
<keyword evidence="4" id="KW-0175">Coiled coil</keyword>
<dbReference type="InterPro" id="IPR004090">
    <property type="entry name" value="Chemotax_Me-accpt_rcpt"/>
</dbReference>
<dbReference type="Proteomes" id="UP000000370">
    <property type="component" value="Chromosome"/>
</dbReference>
<evidence type="ECO:0000256" key="2">
    <source>
        <dbReference type="ARBA" id="ARBA00029447"/>
    </source>
</evidence>
<dbReference type="PANTHER" id="PTHR43531">
    <property type="entry name" value="PROTEIN ICFG"/>
    <property type="match status" value="1"/>
</dbReference>
<dbReference type="STRING" id="357809.Cphy_1474"/>
<name>A9KPU9_LACP7</name>
<dbReference type="PROSITE" id="PS50111">
    <property type="entry name" value="CHEMOTAXIS_TRANSDUC_2"/>
    <property type="match status" value="1"/>
</dbReference>
<dbReference type="HOGENOM" id="CLU_000445_107_27_9"/>
<dbReference type="eggNOG" id="COG0840">
    <property type="taxonomic scope" value="Bacteria"/>
</dbReference>
<dbReference type="PANTHER" id="PTHR43531:SF11">
    <property type="entry name" value="METHYL-ACCEPTING CHEMOTAXIS PROTEIN 3"/>
    <property type="match status" value="1"/>
</dbReference>
<dbReference type="PROSITE" id="PS50885">
    <property type="entry name" value="HAMP"/>
    <property type="match status" value="1"/>
</dbReference>
<dbReference type="PRINTS" id="PR00260">
    <property type="entry name" value="CHEMTRNSDUCR"/>
</dbReference>
<dbReference type="Gene3D" id="1.10.287.950">
    <property type="entry name" value="Methyl-accepting chemotaxis protein"/>
    <property type="match status" value="1"/>
</dbReference>
<dbReference type="GO" id="GO:0004888">
    <property type="term" value="F:transmembrane signaling receptor activity"/>
    <property type="evidence" value="ECO:0007669"/>
    <property type="project" value="InterPro"/>
</dbReference>
<accession>A9KPU9</accession>
<reference evidence="9" key="1">
    <citation type="submission" date="2007-11" db="EMBL/GenBank/DDBJ databases">
        <title>Complete genome sequence of Clostridium phytofermentans ISDg.</title>
        <authorList>
            <person name="Leschine S.B."/>
            <person name="Warnick T.A."/>
            <person name="Blanchard J.L."/>
            <person name="Schnell D.J."/>
            <person name="Petit E.L."/>
            <person name="LaTouf W.G."/>
            <person name="Copeland A."/>
            <person name="Lucas S."/>
            <person name="Lapidus A."/>
            <person name="Barry K."/>
            <person name="Glavina del Rio T."/>
            <person name="Dalin E."/>
            <person name="Tice H."/>
            <person name="Pitluck S."/>
            <person name="Kiss H."/>
            <person name="Brettin T."/>
            <person name="Bruce D."/>
            <person name="Detter J.C."/>
            <person name="Han C."/>
            <person name="Kuske C."/>
            <person name="Schmutz J."/>
            <person name="Larimer F."/>
            <person name="Land M."/>
            <person name="Hauser L."/>
            <person name="Kyrpides N."/>
            <person name="Kim E.A."/>
            <person name="Richardson P."/>
        </authorList>
    </citation>
    <scope>NUCLEOTIDE SEQUENCE [LARGE SCALE GENOMIC DNA]</scope>
    <source>
        <strain evidence="9">ATCC 700394 / DSM 18823 / ISDg</strain>
    </source>
</reference>
<dbReference type="GO" id="GO:0006935">
    <property type="term" value="P:chemotaxis"/>
    <property type="evidence" value="ECO:0007669"/>
    <property type="project" value="UniProtKB-KW"/>
</dbReference>
<feature type="coiled-coil region" evidence="4">
    <location>
        <begin position="488"/>
        <end position="515"/>
    </location>
</feature>
<dbReference type="SMART" id="SM00304">
    <property type="entry name" value="HAMP"/>
    <property type="match status" value="1"/>
</dbReference>
<evidence type="ECO:0000313" key="9">
    <source>
        <dbReference type="Proteomes" id="UP000000370"/>
    </source>
</evidence>
<proteinExistence type="inferred from homology"/>
<dbReference type="Pfam" id="PF00672">
    <property type="entry name" value="HAMP"/>
    <property type="match status" value="1"/>
</dbReference>
<sequence length="567" mass="62641" precursor="true">MKKMSIKTKLLSSFILCVFILIFVGVTGTSGMKSLNNNAKEMFRYNYKSVSTLYQIEEQLFLARLEIDKVLMYGDNEKTKSAIDNIHFLDIELDSLVKEYGNLDHSSDIKDRFESLLASIEEYRLIRSDILTLANSTNYAKAKEELPRITVINDKIYDELHSLIFDAQENADVKNDHNKNTYNSLRTYIIVIIVVGAIIAILISLVISLSIAKKIKQMLILASALGEGDFTINTHVKGQDELAKLSNALNSAKEKLRLLIKAIMDQTQEVSASSEELSATLEEMTSNFTQIDANVSTIVGNIQEINVTTDELSETVDQVDSGISQLASDSTESNVEAAKIKNRAVEIKTRGSKSKELADKLSKEKNDMILEAIEQSKIVEEIKGFTESIAEIANRTNLLALNAAIEAARAGEHGKGFAVVADEIRSLAEKSTSDVNNIQSVVSNVKDAVTNLTIHSKDLLDFINGHVREDYQLLIDTGVNYENDSIYVSNLSNSIAAMSEELNASTNEIANVTQTITSNIKDTSNNSGEMLTSINQIAIAMDEVAETAQHQAQIAEKLTQMISQFKI</sequence>
<dbReference type="KEGG" id="cpy:Cphy_1474"/>
<dbReference type="SUPFAM" id="SSF58104">
    <property type="entry name" value="Methyl-accepting chemotaxis protein (MCP) signaling domain"/>
    <property type="match status" value="1"/>
</dbReference>